<evidence type="ECO:0000313" key="2">
    <source>
        <dbReference type="EMBL" id="GBL76189.1"/>
    </source>
</evidence>
<evidence type="ECO:0008006" key="4">
    <source>
        <dbReference type="Google" id="ProtNLM"/>
    </source>
</evidence>
<accession>A0A4Y2AA05</accession>
<evidence type="ECO:0000313" key="3">
    <source>
        <dbReference type="Proteomes" id="UP000499080"/>
    </source>
</evidence>
<sequence>MLFGVNSSPFMLAATIKQHLRKYQEIYTETSEFLNNCIYADDIIGGHQNAEDARIQWRTGQVASLPDGKWAPLNRRQCGPPGNVGKKKRTLSL</sequence>
<evidence type="ECO:0000256" key="1">
    <source>
        <dbReference type="SAM" id="MobiDB-lite"/>
    </source>
</evidence>
<reference evidence="2 3" key="1">
    <citation type="journal article" date="2019" name="Sci. Rep.">
        <title>Orb-weaving spider Araneus ventricosus genome elucidates the spidroin gene catalogue.</title>
        <authorList>
            <person name="Kono N."/>
            <person name="Nakamura H."/>
            <person name="Ohtoshi R."/>
            <person name="Moran D.A.P."/>
            <person name="Shinohara A."/>
            <person name="Yoshida Y."/>
            <person name="Fujiwara M."/>
            <person name="Mori M."/>
            <person name="Tomita M."/>
            <person name="Arakawa K."/>
        </authorList>
    </citation>
    <scope>NUCLEOTIDE SEQUENCE [LARGE SCALE GENOMIC DNA]</scope>
</reference>
<comment type="caution">
    <text evidence="2">The sequence shown here is derived from an EMBL/GenBank/DDBJ whole genome shotgun (WGS) entry which is preliminary data.</text>
</comment>
<organism evidence="2 3">
    <name type="scientific">Araneus ventricosus</name>
    <name type="common">Orbweaver spider</name>
    <name type="synonym">Epeira ventricosa</name>
    <dbReference type="NCBI Taxonomy" id="182803"/>
    <lineage>
        <taxon>Eukaryota</taxon>
        <taxon>Metazoa</taxon>
        <taxon>Ecdysozoa</taxon>
        <taxon>Arthropoda</taxon>
        <taxon>Chelicerata</taxon>
        <taxon>Arachnida</taxon>
        <taxon>Araneae</taxon>
        <taxon>Araneomorphae</taxon>
        <taxon>Entelegynae</taxon>
        <taxon>Araneoidea</taxon>
        <taxon>Araneidae</taxon>
        <taxon>Araneus</taxon>
    </lineage>
</organism>
<dbReference type="Proteomes" id="UP000499080">
    <property type="component" value="Unassembled WGS sequence"/>
</dbReference>
<dbReference type="OrthoDB" id="6436442at2759"/>
<gene>
    <name evidence="2" type="ORF">AVEN_234465_1</name>
</gene>
<dbReference type="EMBL" id="BGPR01000009">
    <property type="protein sequence ID" value="GBL76189.1"/>
    <property type="molecule type" value="Genomic_DNA"/>
</dbReference>
<feature type="region of interest" description="Disordered" evidence="1">
    <location>
        <begin position="70"/>
        <end position="93"/>
    </location>
</feature>
<proteinExistence type="predicted"/>
<protein>
    <recommendedName>
        <fullName evidence="4">Reverse transcriptase domain-containing protein</fullName>
    </recommendedName>
</protein>
<name>A0A4Y2AA05_ARAVE</name>
<dbReference type="AlphaFoldDB" id="A0A4Y2AA05"/>
<keyword evidence="3" id="KW-1185">Reference proteome</keyword>